<sequence length="417" mass="44304">MYTLSGYTPQSRHSHVQATRRLSVPRLIQLRLTLRPGCFTQAPVPTRSPALPAHGIAGNPLSWLGLKHLSEQALSSPNRADSGSMEELMLDHCDLAGRTDLSQREVTAGLMALSKELMSCSTDRLATLSLTSNNIGAEGVQVLVEGLARNQGLTALYLSQNPIGSLGAEALAAAFYQSSDDSPRPCNTRLRELHLDGCSLLAASPGAGSSTDVAGIRALGRVVGQRPGGDLVLNVADNALGKVGCYKLGAELKALVSKPRNAFTRIDLSTNGVPQKELNLLLVVLQSYQASVEVVLDGRVQQLSMNQEEDIAPSITSPQSNISRVIPDSPSRTASPAGPPRALKSFAPDTPTTEAPRLYNAPDVDFDDTYMSMLEAGRKLKSKCISVANASKMISVANASTPSTKSNPSEDLPKRNE</sequence>
<evidence type="ECO:0000256" key="2">
    <source>
        <dbReference type="ARBA" id="ARBA00022468"/>
    </source>
</evidence>
<dbReference type="SUPFAM" id="SSF52047">
    <property type="entry name" value="RNI-like"/>
    <property type="match status" value="1"/>
</dbReference>
<gene>
    <name evidence="6" type="ORF">CYMTET_48818</name>
</gene>
<accession>A0AAE0EUR7</accession>
<name>A0AAE0EUR7_9CHLO</name>
<dbReference type="EMBL" id="LGRX02033396">
    <property type="protein sequence ID" value="KAK3241416.1"/>
    <property type="molecule type" value="Genomic_DNA"/>
</dbReference>
<evidence type="ECO:0000256" key="4">
    <source>
        <dbReference type="ARBA" id="ARBA00022737"/>
    </source>
</evidence>
<dbReference type="Proteomes" id="UP001190700">
    <property type="component" value="Unassembled WGS sequence"/>
</dbReference>
<dbReference type="GO" id="GO:0005096">
    <property type="term" value="F:GTPase activator activity"/>
    <property type="evidence" value="ECO:0007669"/>
    <property type="project" value="UniProtKB-KW"/>
</dbReference>
<dbReference type="AlphaFoldDB" id="A0AAE0EUR7"/>
<comment type="subcellular location">
    <subcellularLocation>
        <location evidence="1">Cytoplasm</location>
        <location evidence="1">Cytoskeleton</location>
        <location evidence="1">Cilium axoneme</location>
    </subcellularLocation>
</comment>
<organism evidence="6 7">
    <name type="scientific">Cymbomonas tetramitiformis</name>
    <dbReference type="NCBI Taxonomy" id="36881"/>
    <lineage>
        <taxon>Eukaryota</taxon>
        <taxon>Viridiplantae</taxon>
        <taxon>Chlorophyta</taxon>
        <taxon>Pyramimonadophyceae</taxon>
        <taxon>Pyramimonadales</taxon>
        <taxon>Pyramimonadaceae</taxon>
        <taxon>Cymbomonas</taxon>
    </lineage>
</organism>
<dbReference type="GO" id="GO:0005634">
    <property type="term" value="C:nucleus"/>
    <property type="evidence" value="ECO:0007669"/>
    <property type="project" value="TreeGrafter"/>
</dbReference>
<dbReference type="GO" id="GO:0005930">
    <property type="term" value="C:axoneme"/>
    <property type="evidence" value="ECO:0007669"/>
    <property type="project" value="UniProtKB-SubCell"/>
</dbReference>
<dbReference type="GO" id="GO:0006913">
    <property type="term" value="P:nucleocytoplasmic transport"/>
    <property type="evidence" value="ECO:0007669"/>
    <property type="project" value="TreeGrafter"/>
</dbReference>
<dbReference type="PANTHER" id="PTHR24113">
    <property type="entry name" value="RAN GTPASE-ACTIVATING PROTEIN 1"/>
    <property type="match status" value="1"/>
</dbReference>
<dbReference type="PANTHER" id="PTHR24113:SF12">
    <property type="entry name" value="RAN GTPASE-ACTIVATING PROTEIN 1"/>
    <property type="match status" value="1"/>
</dbReference>
<keyword evidence="3" id="KW-0433">Leucine-rich repeat</keyword>
<feature type="region of interest" description="Disordered" evidence="5">
    <location>
        <begin position="309"/>
        <end position="364"/>
    </location>
</feature>
<dbReference type="Gene3D" id="3.80.10.10">
    <property type="entry name" value="Ribonuclease Inhibitor"/>
    <property type="match status" value="1"/>
</dbReference>
<dbReference type="Pfam" id="PF13516">
    <property type="entry name" value="LRR_6"/>
    <property type="match status" value="2"/>
</dbReference>
<protein>
    <submittedName>
        <fullName evidence="6">Uncharacterized protein</fullName>
    </submittedName>
</protein>
<dbReference type="InterPro" id="IPR027038">
    <property type="entry name" value="RanGap"/>
</dbReference>
<proteinExistence type="predicted"/>
<dbReference type="InterPro" id="IPR001611">
    <property type="entry name" value="Leu-rich_rpt"/>
</dbReference>
<comment type="caution">
    <text evidence="6">The sequence shown here is derived from an EMBL/GenBank/DDBJ whole genome shotgun (WGS) entry which is preliminary data.</text>
</comment>
<feature type="region of interest" description="Disordered" evidence="5">
    <location>
        <begin position="395"/>
        <end position="417"/>
    </location>
</feature>
<dbReference type="GO" id="GO:0048471">
    <property type="term" value="C:perinuclear region of cytoplasm"/>
    <property type="evidence" value="ECO:0007669"/>
    <property type="project" value="TreeGrafter"/>
</dbReference>
<evidence type="ECO:0000256" key="1">
    <source>
        <dbReference type="ARBA" id="ARBA00004430"/>
    </source>
</evidence>
<feature type="compositionally biased region" description="Polar residues" evidence="5">
    <location>
        <begin position="314"/>
        <end position="323"/>
    </location>
</feature>
<reference evidence="6 7" key="1">
    <citation type="journal article" date="2015" name="Genome Biol. Evol.">
        <title>Comparative Genomics of a Bacterivorous Green Alga Reveals Evolutionary Causalities and Consequences of Phago-Mixotrophic Mode of Nutrition.</title>
        <authorList>
            <person name="Burns J.A."/>
            <person name="Paasch A."/>
            <person name="Narechania A."/>
            <person name="Kim E."/>
        </authorList>
    </citation>
    <scope>NUCLEOTIDE SEQUENCE [LARGE SCALE GENOMIC DNA]</scope>
    <source>
        <strain evidence="6 7">PLY_AMNH</strain>
    </source>
</reference>
<dbReference type="GO" id="GO:0031267">
    <property type="term" value="F:small GTPase binding"/>
    <property type="evidence" value="ECO:0007669"/>
    <property type="project" value="TreeGrafter"/>
</dbReference>
<dbReference type="GO" id="GO:0005829">
    <property type="term" value="C:cytosol"/>
    <property type="evidence" value="ECO:0007669"/>
    <property type="project" value="TreeGrafter"/>
</dbReference>
<evidence type="ECO:0000313" key="6">
    <source>
        <dbReference type="EMBL" id="KAK3241416.1"/>
    </source>
</evidence>
<keyword evidence="4" id="KW-0677">Repeat</keyword>
<evidence type="ECO:0000256" key="3">
    <source>
        <dbReference type="ARBA" id="ARBA00022614"/>
    </source>
</evidence>
<keyword evidence="2" id="KW-0343">GTPase activation</keyword>
<dbReference type="SMART" id="SM00368">
    <property type="entry name" value="LRR_RI"/>
    <property type="match status" value="4"/>
</dbReference>
<feature type="compositionally biased region" description="Polar residues" evidence="5">
    <location>
        <begin position="397"/>
        <end position="409"/>
    </location>
</feature>
<dbReference type="InterPro" id="IPR032675">
    <property type="entry name" value="LRR_dom_sf"/>
</dbReference>
<evidence type="ECO:0000256" key="5">
    <source>
        <dbReference type="SAM" id="MobiDB-lite"/>
    </source>
</evidence>
<evidence type="ECO:0000313" key="7">
    <source>
        <dbReference type="Proteomes" id="UP001190700"/>
    </source>
</evidence>
<keyword evidence="7" id="KW-1185">Reference proteome</keyword>